<dbReference type="AlphaFoldDB" id="K1LXE4"/>
<reference evidence="1 2" key="1">
    <citation type="submission" date="2012-07" db="EMBL/GenBank/DDBJ databases">
        <title>The Genome Sequence of Bergeyella zoohelcum ATCC 43767.</title>
        <authorList>
            <consortium name="The Broad Institute Genome Sequencing Platform"/>
            <person name="Earl A."/>
            <person name="Ward D."/>
            <person name="Feldgarden M."/>
            <person name="Gevers D."/>
            <person name="Huys G."/>
            <person name="Walker B."/>
            <person name="Young S.K."/>
            <person name="Zeng Q."/>
            <person name="Gargeya S."/>
            <person name="Fitzgerald M."/>
            <person name="Haas B."/>
            <person name="Abouelleil A."/>
            <person name="Alvarado L."/>
            <person name="Arachchi H.M."/>
            <person name="Berlin A.M."/>
            <person name="Chapman S.B."/>
            <person name="Goldberg J."/>
            <person name="Griggs A."/>
            <person name="Gujja S."/>
            <person name="Hansen M."/>
            <person name="Howarth C."/>
            <person name="Imamovic A."/>
            <person name="Larimer J."/>
            <person name="McCowen C."/>
            <person name="Montmayeur A."/>
            <person name="Murphy C."/>
            <person name="Neiman D."/>
            <person name="Pearson M."/>
            <person name="Priest M."/>
            <person name="Roberts A."/>
            <person name="Saif S."/>
            <person name="Shea T."/>
            <person name="Sisk P."/>
            <person name="Sykes S."/>
            <person name="Wortman J."/>
            <person name="Nusbaum C."/>
            <person name="Birren B."/>
        </authorList>
    </citation>
    <scope>NUCLEOTIDE SEQUENCE [LARGE SCALE GENOMIC DNA]</scope>
    <source>
        <strain evidence="1 2">ATCC 43767</strain>
    </source>
</reference>
<dbReference type="InterPro" id="IPR011044">
    <property type="entry name" value="Quino_amine_DH_bsu"/>
</dbReference>
<dbReference type="Proteomes" id="UP000006085">
    <property type="component" value="Unassembled WGS sequence"/>
</dbReference>
<dbReference type="SUPFAM" id="SSF50969">
    <property type="entry name" value="YVTN repeat-like/Quinoprotein amine dehydrogenase"/>
    <property type="match status" value="1"/>
</dbReference>
<keyword evidence="2" id="KW-1185">Reference proteome</keyword>
<accession>K1LXE4</accession>
<dbReference type="RefSeq" id="WP_002663703.1">
    <property type="nucleotide sequence ID" value="NZ_JH932293.1"/>
</dbReference>
<dbReference type="OrthoDB" id="1147831at2"/>
<comment type="caution">
    <text evidence="1">The sequence shown here is derived from an EMBL/GenBank/DDBJ whole genome shotgun (WGS) entry which is preliminary data.</text>
</comment>
<dbReference type="eggNOG" id="ENOG5033AD3">
    <property type="taxonomic scope" value="Bacteria"/>
</dbReference>
<dbReference type="EMBL" id="AGYA01000025">
    <property type="protein sequence ID" value="EKB56732.1"/>
    <property type="molecule type" value="Genomic_DNA"/>
</dbReference>
<gene>
    <name evidence="1" type="ORF">HMPREF9699_01461</name>
</gene>
<dbReference type="HOGENOM" id="CLU_862839_0_0_10"/>
<evidence type="ECO:0000313" key="2">
    <source>
        <dbReference type="Proteomes" id="UP000006085"/>
    </source>
</evidence>
<evidence type="ECO:0000313" key="1">
    <source>
        <dbReference type="EMBL" id="EKB56732.1"/>
    </source>
</evidence>
<name>K1LXE4_9FLAO</name>
<dbReference type="Gene3D" id="2.130.10.10">
    <property type="entry name" value="YVTN repeat-like/Quinoprotein amine dehydrogenase"/>
    <property type="match status" value="1"/>
</dbReference>
<sequence>MKLLGLIKDIEKNSVFLDYVLCKSNKNKLYLLDKEKSFVLNNVYDYDIFNETIFYQENNLESLYLLNLYTENEITINGVFSLRGAFHINEDNIYILGKENTLKVIYIFDTKTHLLKSVVNTDYFPKLSIKDLCFCVKKNTIYCFDSLLNENIWSYTCPEGRKIEGNLYAYQEVLAFIEGDEEGETTLVGLDIHSGEILYKEVVGLIHYQQQGNKLYGFASTTFGDNTYSEIDILKGEVYEKSFPNYKRDTVSHLATIKEDYLYYSIYKDGGIGIIDTKKKEIIKEEFLDIEDGVQIEAPVVTEDKIYILDSEQVLHIYQREM</sequence>
<protein>
    <submittedName>
        <fullName evidence="1">Uncharacterized protein</fullName>
    </submittedName>
</protein>
<dbReference type="STRING" id="883096.HMPREF9699_01461"/>
<organism evidence="1 2">
    <name type="scientific">Bergeyella zoohelcum ATCC 43767</name>
    <dbReference type="NCBI Taxonomy" id="883096"/>
    <lineage>
        <taxon>Bacteria</taxon>
        <taxon>Pseudomonadati</taxon>
        <taxon>Bacteroidota</taxon>
        <taxon>Flavobacteriia</taxon>
        <taxon>Flavobacteriales</taxon>
        <taxon>Weeksellaceae</taxon>
        <taxon>Bergeyella</taxon>
    </lineage>
</organism>
<dbReference type="InterPro" id="IPR015943">
    <property type="entry name" value="WD40/YVTN_repeat-like_dom_sf"/>
</dbReference>
<proteinExistence type="predicted"/>